<evidence type="ECO:0000256" key="1">
    <source>
        <dbReference type="SAM" id="MobiDB-lite"/>
    </source>
</evidence>
<keyword evidence="3" id="KW-1185">Reference proteome</keyword>
<protein>
    <submittedName>
        <fullName evidence="2">Uncharacterized protein</fullName>
    </submittedName>
</protein>
<name>A0A1H4AXE5_9BURK</name>
<evidence type="ECO:0000313" key="3">
    <source>
        <dbReference type="Proteomes" id="UP000198638"/>
    </source>
</evidence>
<accession>A0A1H4AXE5</accession>
<feature type="region of interest" description="Disordered" evidence="1">
    <location>
        <begin position="134"/>
        <end position="184"/>
    </location>
</feature>
<sequence>MSAALVATGRRVAMVRVAWRRVGLKVTVRLVRSKATAIVATVRRVARKVSVRRGVSKANAIAAIVRHVVRKVNVLAASAHRDVSTVNANRVAPKVNATEPIDHHAVRKANAPAANAHRVVSTASAHLVRRAKKAHAGRTVQRHAPRTQAPVATAHRDGSVTIHANAPTPPVPASGPTGVRPARDVTPNVLPVPAAPGVLHSRRIAARANAASGRLRNL</sequence>
<reference evidence="3" key="1">
    <citation type="submission" date="2016-10" db="EMBL/GenBank/DDBJ databases">
        <authorList>
            <person name="Varghese N."/>
            <person name="Submissions S."/>
        </authorList>
    </citation>
    <scope>NUCLEOTIDE SEQUENCE [LARGE SCALE GENOMIC DNA]</scope>
    <source>
        <strain evidence="3">LMG 24000</strain>
    </source>
</reference>
<dbReference type="AlphaFoldDB" id="A0A1H4AXE5"/>
<proteinExistence type="predicted"/>
<organism evidence="2 3">
    <name type="scientific">Paraburkholderia sartisoli</name>
    <dbReference type="NCBI Taxonomy" id="83784"/>
    <lineage>
        <taxon>Bacteria</taxon>
        <taxon>Pseudomonadati</taxon>
        <taxon>Pseudomonadota</taxon>
        <taxon>Betaproteobacteria</taxon>
        <taxon>Burkholderiales</taxon>
        <taxon>Burkholderiaceae</taxon>
        <taxon>Paraburkholderia</taxon>
    </lineage>
</organism>
<dbReference type="Proteomes" id="UP000198638">
    <property type="component" value="Unassembled WGS sequence"/>
</dbReference>
<dbReference type="EMBL" id="FNRQ01000001">
    <property type="protein sequence ID" value="SEA40497.1"/>
    <property type="molecule type" value="Genomic_DNA"/>
</dbReference>
<gene>
    <name evidence="2" type="ORF">SAMN05192564_1011356</name>
</gene>
<evidence type="ECO:0000313" key="2">
    <source>
        <dbReference type="EMBL" id="SEA40497.1"/>
    </source>
</evidence>
<feature type="compositionally biased region" description="Basic residues" evidence="1">
    <location>
        <begin position="134"/>
        <end position="145"/>
    </location>
</feature>